<keyword evidence="2" id="KW-1185">Reference proteome</keyword>
<name>A0ABY7EIY7_MYAAR</name>
<gene>
    <name evidence="1" type="ORF">MAR_035026</name>
</gene>
<evidence type="ECO:0000313" key="2">
    <source>
        <dbReference type="Proteomes" id="UP001164746"/>
    </source>
</evidence>
<dbReference type="InterPro" id="IPR016024">
    <property type="entry name" value="ARM-type_fold"/>
</dbReference>
<evidence type="ECO:0000313" key="1">
    <source>
        <dbReference type="EMBL" id="WAR09950.1"/>
    </source>
</evidence>
<reference evidence="1" key="1">
    <citation type="submission" date="2022-11" db="EMBL/GenBank/DDBJ databases">
        <title>Centuries of genome instability and evolution in soft-shell clam transmissible cancer (bioRxiv).</title>
        <authorList>
            <person name="Hart S.F.M."/>
            <person name="Yonemitsu M.A."/>
            <person name="Giersch R.M."/>
            <person name="Beal B.F."/>
            <person name="Arriagada G."/>
            <person name="Davis B.W."/>
            <person name="Ostrander E.A."/>
            <person name="Goff S.P."/>
            <person name="Metzger M.J."/>
        </authorList>
    </citation>
    <scope>NUCLEOTIDE SEQUENCE</scope>
    <source>
        <strain evidence="1">MELC-2E11</strain>
        <tissue evidence="1">Siphon/mantle</tissue>
    </source>
</reference>
<protein>
    <submittedName>
        <fullName evidence="1">Uncharacterized protein</fullName>
    </submittedName>
</protein>
<proteinExistence type="predicted"/>
<dbReference type="InterPro" id="IPR011989">
    <property type="entry name" value="ARM-like"/>
</dbReference>
<sequence>MMKSNNEVLTITATLQHVVTCLGRFSEVSVLLCEKLSSNRVFLERSKQFLAKTGIFNRIHDNKVYKADDPGLLFLYYFLAPLLNIAARDDLVIEMKEVGFTDALKEFLSKEDPNIWMQVLTLLAESLQSIWLLCFDEKNKKEAVDNEKIGIVDLLLELQGDTDKDIARASRKALWTIRDELSKSKNRRYRRTAQSFEIKN</sequence>
<organism evidence="1 2">
    <name type="scientific">Mya arenaria</name>
    <name type="common">Soft-shell clam</name>
    <dbReference type="NCBI Taxonomy" id="6604"/>
    <lineage>
        <taxon>Eukaryota</taxon>
        <taxon>Metazoa</taxon>
        <taxon>Spiralia</taxon>
        <taxon>Lophotrochozoa</taxon>
        <taxon>Mollusca</taxon>
        <taxon>Bivalvia</taxon>
        <taxon>Autobranchia</taxon>
        <taxon>Heteroconchia</taxon>
        <taxon>Euheterodonta</taxon>
        <taxon>Imparidentia</taxon>
        <taxon>Neoheterodontei</taxon>
        <taxon>Myida</taxon>
        <taxon>Myoidea</taxon>
        <taxon>Myidae</taxon>
        <taxon>Mya</taxon>
    </lineage>
</organism>
<dbReference type="Gene3D" id="1.25.10.10">
    <property type="entry name" value="Leucine-rich Repeat Variant"/>
    <property type="match status" value="1"/>
</dbReference>
<accession>A0ABY7EIY7</accession>
<dbReference type="SUPFAM" id="SSF48371">
    <property type="entry name" value="ARM repeat"/>
    <property type="match status" value="1"/>
</dbReference>
<dbReference type="EMBL" id="CP111018">
    <property type="protein sequence ID" value="WAR09950.1"/>
    <property type="molecule type" value="Genomic_DNA"/>
</dbReference>
<dbReference type="Proteomes" id="UP001164746">
    <property type="component" value="Chromosome 7"/>
</dbReference>